<evidence type="ECO:0000313" key="2">
    <source>
        <dbReference type="EMBL" id="KUJ23865.1"/>
    </source>
</evidence>
<dbReference type="RefSeq" id="XP_018078220.1">
    <property type="nucleotide sequence ID" value="XM_018221035.1"/>
</dbReference>
<accession>A0A194XU69</accession>
<dbReference type="GeneID" id="28830761"/>
<evidence type="ECO:0000313" key="3">
    <source>
        <dbReference type="Proteomes" id="UP000070700"/>
    </source>
</evidence>
<feature type="signal peptide" evidence="1">
    <location>
        <begin position="1"/>
        <end position="19"/>
    </location>
</feature>
<proteinExistence type="predicted"/>
<dbReference type="PANTHER" id="PTHR35605:SF1">
    <property type="entry name" value="ECP2 EFFECTOR PROTEIN DOMAIN-CONTAINING PROTEIN-RELATED"/>
    <property type="match status" value="1"/>
</dbReference>
<feature type="chain" id="PRO_5008268612" evidence="1">
    <location>
        <begin position="20"/>
        <end position="208"/>
    </location>
</feature>
<dbReference type="Proteomes" id="UP000070700">
    <property type="component" value="Unassembled WGS sequence"/>
</dbReference>
<dbReference type="PANTHER" id="PTHR35605">
    <property type="entry name" value="ECP2 EFFECTOR PROTEIN DOMAIN-CONTAINING PROTEIN-RELATED"/>
    <property type="match status" value="1"/>
</dbReference>
<evidence type="ECO:0000256" key="1">
    <source>
        <dbReference type="SAM" id="SignalP"/>
    </source>
</evidence>
<reference evidence="2 3" key="1">
    <citation type="submission" date="2015-10" db="EMBL/GenBank/DDBJ databases">
        <title>Full genome of DAOMC 229536 Phialocephala scopiformis, a fungal endophyte of spruce producing the potent anti-insectan compound rugulosin.</title>
        <authorList>
            <consortium name="DOE Joint Genome Institute"/>
            <person name="Walker A.K."/>
            <person name="Frasz S.L."/>
            <person name="Seifert K.A."/>
            <person name="Miller J.D."/>
            <person name="Mondo S.J."/>
            <person name="Labutti K."/>
            <person name="Lipzen A."/>
            <person name="Dockter R."/>
            <person name="Kennedy M."/>
            <person name="Grigoriev I.V."/>
            <person name="Spatafora J.W."/>
        </authorList>
    </citation>
    <scope>NUCLEOTIDE SEQUENCE [LARGE SCALE GENOMIC DNA]</scope>
    <source>
        <strain evidence="2 3">CBS 120377</strain>
    </source>
</reference>
<protein>
    <submittedName>
        <fullName evidence="2">Uncharacterized protein</fullName>
    </submittedName>
</protein>
<dbReference type="InParanoid" id="A0A194XU69"/>
<keyword evidence="1" id="KW-0732">Signal</keyword>
<dbReference type="AlphaFoldDB" id="A0A194XU69"/>
<name>A0A194XU69_MOLSC</name>
<dbReference type="OrthoDB" id="3552888at2759"/>
<dbReference type="STRING" id="149040.A0A194XU69"/>
<dbReference type="KEGG" id="psco:LY89DRAFT_744404"/>
<dbReference type="EMBL" id="KQ947404">
    <property type="protein sequence ID" value="KUJ23865.1"/>
    <property type="molecule type" value="Genomic_DNA"/>
</dbReference>
<gene>
    <name evidence="2" type="ORF">LY89DRAFT_744404</name>
</gene>
<organism evidence="2 3">
    <name type="scientific">Mollisia scopiformis</name>
    <name type="common">Conifer needle endophyte fungus</name>
    <name type="synonym">Phialocephala scopiformis</name>
    <dbReference type="NCBI Taxonomy" id="149040"/>
    <lineage>
        <taxon>Eukaryota</taxon>
        <taxon>Fungi</taxon>
        <taxon>Dikarya</taxon>
        <taxon>Ascomycota</taxon>
        <taxon>Pezizomycotina</taxon>
        <taxon>Leotiomycetes</taxon>
        <taxon>Helotiales</taxon>
        <taxon>Mollisiaceae</taxon>
        <taxon>Mollisia</taxon>
    </lineage>
</organism>
<keyword evidence="3" id="KW-1185">Reference proteome</keyword>
<sequence length="208" mass="22267">MKFTTSLLTLAGLASLAIASAIPGTAELPSCGYKNYPTGIMTFKGTIDGHQVQLNGSAQEINTQMTAKFPGFNPDALVAAKFASRDAAVNLFARNKSPPVLCWPVAGQDWSFCNAATIQDGINYLDNFDGLCGVPGTTCVRISCSYNAAIYLCNDNAYGITPNCAYMASYATDIINDCVFYDDQGNAYVCGQEFDTDGYNIIVREDSC</sequence>